<dbReference type="SUPFAM" id="SSF47413">
    <property type="entry name" value="lambda repressor-like DNA-binding domains"/>
    <property type="match status" value="1"/>
</dbReference>
<dbReference type="GO" id="GO:0003677">
    <property type="term" value="F:DNA binding"/>
    <property type="evidence" value="ECO:0007669"/>
    <property type="project" value="InterPro"/>
</dbReference>
<feature type="compositionally biased region" description="Basic residues" evidence="1">
    <location>
        <begin position="94"/>
        <end position="113"/>
    </location>
</feature>
<dbReference type="InterPro" id="IPR001387">
    <property type="entry name" value="Cro/C1-type_HTH"/>
</dbReference>
<proteinExistence type="predicted"/>
<protein>
    <submittedName>
        <fullName evidence="2">XRE family transcriptional regulator</fullName>
    </submittedName>
</protein>
<dbReference type="EMBL" id="CP003746">
    <property type="protein sequence ID" value="AFU97525.1"/>
    <property type="molecule type" value="Genomic_DNA"/>
</dbReference>
<dbReference type="RefSeq" id="WP_015045698.1">
    <property type="nucleotide sequence ID" value="NC_018868.3"/>
</dbReference>
<dbReference type="KEGG" id="saga:M5M_01490"/>
<dbReference type="InterPro" id="IPR010982">
    <property type="entry name" value="Lambda_DNA-bd_dom_sf"/>
</dbReference>
<sequence>MKPSYELSDQALLRQIGERIKQERLRRDWGAEFLAQRCAISRNTLGNIEAGRSSNTLNLLAVLRELRLLDVMFSLAEPAPESPMALAAKQGSVARKRASGTRTRKPTARVKKPARGEAEW</sequence>
<dbReference type="Proteomes" id="UP000000466">
    <property type="component" value="Chromosome"/>
</dbReference>
<dbReference type="HOGENOM" id="CLU_153788_0_3_6"/>
<dbReference type="OrthoDB" id="7595480at2"/>
<dbReference type="eggNOG" id="COG1476">
    <property type="taxonomic scope" value="Bacteria"/>
</dbReference>
<reference evidence="2 3" key="1">
    <citation type="journal article" date="2013" name="Genome Announc.">
        <title>Complete genome sequence of Simiduia agarivorans SA1(T), a marine bacterium able to degrade a variety of polysaccharides.</title>
        <authorList>
            <person name="Lin S.Y."/>
            <person name="Shieh W.Y."/>
            <person name="Chen J.S."/>
            <person name="Tang S.L."/>
        </authorList>
    </citation>
    <scope>NUCLEOTIDE SEQUENCE [LARGE SCALE GENOMIC DNA]</scope>
    <source>
        <strain evidence="3">DSM 21679 / JCM 13881 / BCRC 17597 / SA1</strain>
    </source>
</reference>
<name>K4KH41_SIMAS</name>
<gene>
    <name evidence="2" type="ordered locus">M5M_01490</name>
</gene>
<feature type="region of interest" description="Disordered" evidence="1">
    <location>
        <begin position="85"/>
        <end position="120"/>
    </location>
</feature>
<accession>K4KH41</accession>
<evidence type="ECO:0000313" key="2">
    <source>
        <dbReference type="EMBL" id="AFU97525.1"/>
    </source>
</evidence>
<dbReference type="Gene3D" id="1.10.260.40">
    <property type="entry name" value="lambda repressor-like DNA-binding domains"/>
    <property type="match status" value="1"/>
</dbReference>
<evidence type="ECO:0000313" key="3">
    <source>
        <dbReference type="Proteomes" id="UP000000466"/>
    </source>
</evidence>
<evidence type="ECO:0000256" key="1">
    <source>
        <dbReference type="SAM" id="MobiDB-lite"/>
    </source>
</evidence>
<organism evidence="2 3">
    <name type="scientific">Simiduia agarivorans (strain DSM 21679 / JCM 13881 / BCRC 17597 / SA1)</name>
    <dbReference type="NCBI Taxonomy" id="1117647"/>
    <lineage>
        <taxon>Bacteria</taxon>
        <taxon>Pseudomonadati</taxon>
        <taxon>Pseudomonadota</taxon>
        <taxon>Gammaproteobacteria</taxon>
        <taxon>Cellvibrionales</taxon>
        <taxon>Cellvibrionaceae</taxon>
        <taxon>Simiduia</taxon>
    </lineage>
</organism>
<keyword evidence="3" id="KW-1185">Reference proteome</keyword>
<dbReference type="AlphaFoldDB" id="K4KH41"/>
<dbReference type="CDD" id="cd00093">
    <property type="entry name" value="HTH_XRE"/>
    <property type="match status" value="1"/>
</dbReference>